<keyword evidence="2" id="KW-1185">Reference proteome</keyword>
<dbReference type="KEGG" id="salx:SALLE_v1c02490"/>
<sequence>MKKLLSILAALGIITTSTTGVVSCFEKPVKKMELNTENLDAWVREQKFEYVGEFYLFDDLNEEGNQEWVSLMEVFKDKIRNTIAEAMLKSFEYPEKELIDLYVRVSYSDYKEQINDQNRFKSGHEYKFKFDLDVNYLNSKETLEFKKLEFTFKQTNTLTKRDEISSKSLHYMLSNCDGYENKESNPFSWKYKSGEKELRELIKTGNTEEAKQVIEHKLDYYSTGKNSDKLPYKEIYFTSKVNEFKTREVIDGTDFMKITFTATSTFEKLNNQTEDWESTWII</sequence>
<dbReference type="InterPro" id="IPR054816">
    <property type="entry name" value="Lipoprotein_mollicutes-type_CS"/>
</dbReference>
<evidence type="ECO:0000313" key="1">
    <source>
        <dbReference type="EMBL" id="AXK50925.1"/>
    </source>
</evidence>
<accession>A0A345Z2U6</accession>
<reference evidence="1 2" key="1">
    <citation type="submission" date="2018-07" db="EMBL/GenBank/DDBJ databases">
        <title>Complete genome sequence of Spiroplasma alleghenense PLHS-1 (ATCC 51752).</title>
        <authorList>
            <person name="Chou L."/>
            <person name="Lee T.-Y."/>
            <person name="Tsai Y.-M."/>
            <person name="Kuo C.-H."/>
        </authorList>
    </citation>
    <scope>NUCLEOTIDE SEQUENCE [LARGE SCALE GENOMIC DNA]</scope>
    <source>
        <strain evidence="1 2">PLHS-1</strain>
    </source>
</reference>
<dbReference type="NCBIfam" id="NF038029">
    <property type="entry name" value="LP_plasma"/>
    <property type="match status" value="1"/>
</dbReference>
<evidence type="ECO:0008006" key="3">
    <source>
        <dbReference type="Google" id="ProtNLM"/>
    </source>
</evidence>
<dbReference type="AlphaFoldDB" id="A0A345Z2U6"/>
<evidence type="ECO:0000313" key="2">
    <source>
        <dbReference type="Proteomes" id="UP000254792"/>
    </source>
</evidence>
<dbReference type="PROSITE" id="PS51257">
    <property type="entry name" value="PROKAR_LIPOPROTEIN"/>
    <property type="match status" value="1"/>
</dbReference>
<proteinExistence type="predicted"/>
<dbReference type="RefSeq" id="WP_115557847.1">
    <property type="nucleotide sequence ID" value="NZ_CP031376.1"/>
</dbReference>
<name>A0A345Z2U6_9MOLU</name>
<gene>
    <name evidence="1" type="ORF">SALLE_v1c02490</name>
</gene>
<organism evidence="1 2">
    <name type="scientific">Spiroplasma alleghenense</name>
    <dbReference type="NCBI Taxonomy" id="216931"/>
    <lineage>
        <taxon>Bacteria</taxon>
        <taxon>Bacillati</taxon>
        <taxon>Mycoplasmatota</taxon>
        <taxon>Mollicutes</taxon>
        <taxon>Entomoplasmatales</taxon>
        <taxon>Spiroplasmataceae</taxon>
        <taxon>Spiroplasma</taxon>
    </lineage>
</organism>
<protein>
    <recommendedName>
        <fullName evidence="3">Lipoprotein</fullName>
    </recommendedName>
</protein>
<dbReference type="OrthoDB" id="390712at2"/>
<dbReference type="EMBL" id="CP031376">
    <property type="protein sequence ID" value="AXK50925.1"/>
    <property type="molecule type" value="Genomic_DNA"/>
</dbReference>
<dbReference type="Proteomes" id="UP000254792">
    <property type="component" value="Chromosome"/>
</dbReference>